<evidence type="ECO:0000313" key="11">
    <source>
        <dbReference type="Proteomes" id="UP001162541"/>
    </source>
</evidence>
<dbReference type="GO" id="GO:0000139">
    <property type="term" value="C:Golgi membrane"/>
    <property type="evidence" value="ECO:0007669"/>
    <property type="project" value="UniProtKB-SubCell"/>
</dbReference>
<reference evidence="9 10" key="1">
    <citation type="submission" date="2016-03" db="EMBL/GenBank/DDBJ databases">
        <title>Mechanisms controlling the formation of the plant cell surface in tip-growing cells are functionally conserved among land plants.</title>
        <authorList>
            <person name="Honkanen S."/>
            <person name="Jones V.A."/>
            <person name="Morieri G."/>
            <person name="Champion C."/>
            <person name="Hetherington A.J."/>
            <person name="Kelly S."/>
            <person name="Saint-Marcoux D."/>
            <person name="Proust H."/>
            <person name="Prescott H."/>
            <person name="Dolan L."/>
        </authorList>
    </citation>
    <scope>NUCLEOTIDE SEQUENCE [LARGE SCALE GENOMIC DNA]</scope>
    <source>
        <strain evidence="10">cv. Tak-1 and cv. Tak-2</strain>
        <tissue evidence="9">Whole gametophyte</tissue>
    </source>
</reference>
<reference evidence="8" key="2">
    <citation type="journal article" date="2019" name="Curr. Biol.">
        <title>Chromatin organization in early land plants reveals an ancestral association between H3K27me3, transposons, and constitutive heterochromatin.</title>
        <authorList>
            <person name="Montgomery S.A."/>
            <person name="Tanizawa Y."/>
            <person name="Galik B."/>
            <person name="Wang N."/>
            <person name="Ito T."/>
            <person name="Mochizuki T."/>
            <person name="Akimcheva S."/>
            <person name="Bowman J."/>
            <person name="Cognat V."/>
            <person name="Drouard L."/>
            <person name="Ekker H."/>
            <person name="Houng S."/>
            <person name="Kohchi T."/>
            <person name="Lin S."/>
            <person name="Liu L.D."/>
            <person name="Nakamura Y."/>
            <person name="Valeeva L.R."/>
            <person name="Shakirov E.V."/>
            <person name="Shippen D.E."/>
            <person name="Wei W."/>
            <person name="Yagura M."/>
            <person name="Yamaoka S."/>
            <person name="Yamato K.T."/>
            <person name="Liu C."/>
            <person name="Berger F."/>
        </authorList>
    </citation>
    <scope>NUCLEOTIDE SEQUENCE [LARGE SCALE GENOMIC DNA]</scope>
    <source>
        <strain evidence="8">Tak-1</strain>
    </source>
</reference>
<dbReference type="InterPro" id="IPR004263">
    <property type="entry name" value="Exostosin"/>
</dbReference>
<comment type="subcellular location">
    <subcellularLocation>
        <location evidence="1">Golgi apparatus membrane</location>
        <topology evidence="1">Single-pass type II membrane protein</topology>
    </subcellularLocation>
</comment>
<evidence type="ECO:0000256" key="1">
    <source>
        <dbReference type="ARBA" id="ARBA00004323"/>
    </source>
</evidence>
<organism evidence="9 10">
    <name type="scientific">Marchantia polymorpha subsp. ruderalis</name>
    <dbReference type="NCBI Taxonomy" id="1480154"/>
    <lineage>
        <taxon>Eukaryota</taxon>
        <taxon>Viridiplantae</taxon>
        <taxon>Streptophyta</taxon>
        <taxon>Embryophyta</taxon>
        <taxon>Marchantiophyta</taxon>
        <taxon>Marchantiopsida</taxon>
        <taxon>Marchantiidae</taxon>
        <taxon>Marchantiales</taxon>
        <taxon>Marchantiaceae</taxon>
        <taxon>Marchantia</taxon>
    </lineage>
</organism>
<keyword evidence="4" id="KW-0333">Golgi apparatus</keyword>
<keyword evidence="3" id="KW-0735">Signal-anchor</keyword>
<dbReference type="PANTHER" id="PTHR11062:SF249">
    <property type="entry name" value="OS08G0438600 PROTEIN"/>
    <property type="match status" value="1"/>
</dbReference>
<evidence type="ECO:0000256" key="6">
    <source>
        <dbReference type="SAM" id="Phobius"/>
    </source>
</evidence>
<protein>
    <recommendedName>
        <fullName evidence="7">Exostosin GT47 domain-containing protein</fullName>
    </recommendedName>
</protein>
<evidence type="ECO:0000313" key="8">
    <source>
        <dbReference type="EMBL" id="BBN04548.1"/>
    </source>
</evidence>
<sequence>MGSSDDLSYWSDKLFKRGTAAKDSSPSKTACSPPDHSRSNPPSLSLPSTSFHDSKIGSSNRPNRGYENWIPKGYILATICLLSIFALSGSFMFAHTFGQSSDPNLNSEDEGWTGGMHLADRWRLYGRSHELDVRDAQWAEQIMSLTDRGVTCDPRFAMLKVYMYDLPSEFHFGMTSTFEPSLEPQNPWPRNLSSLPRYPGGLYQQHSPEYWLTADLLTSTMPERRTECTAVRVYNPKHADVFYVPFFASLSYNKYTKIEHKENEDRNELLQEQLLYFLRNQSWWQRSGGKDHIVVIHHPNSLHLVREQLSAAMYVVCDFGRYPPSVANIGKDIVAPYKHVITSYTDDTSQYDSRPMLLFFQGAIVRKEGGVIRQKLFELLKDEEGVHFATGNTQSNGIKSAMVGMRSSKFCLHLAGDTPSSNRLFDAIASHCVPVIISDEIELPYEDEVDYSEFCLFVRFEDALKRDFVIDLLRSVKQEEWTRLWKKLKNVSINFEYQHPTVPHDAVNMVWKAIARRVPSVKLNLNKGKRYARSGWVKPVYETPSLAAGSINYELKS</sequence>
<keyword evidence="10" id="KW-1185">Reference proteome</keyword>
<keyword evidence="6" id="KW-1133">Transmembrane helix</keyword>
<proteinExistence type="inferred from homology"/>
<dbReference type="EMBL" id="AP019868">
    <property type="protein sequence ID" value="BBN04548.1"/>
    <property type="molecule type" value="Genomic_DNA"/>
</dbReference>
<evidence type="ECO:0000256" key="2">
    <source>
        <dbReference type="ARBA" id="ARBA00010271"/>
    </source>
</evidence>
<reference evidence="11" key="3">
    <citation type="journal article" date="2020" name="Curr. Biol.">
        <title>Chromatin organization in early land plants reveals an ancestral association between H3K27me3, transposons, and constitutive heterochromatin.</title>
        <authorList>
            <person name="Montgomery S.A."/>
            <person name="Tanizawa Y."/>
            <person name="Galik B."/>
            <person name="Wang N."/>
            <person name="Ito T."/>
            <person name="Mochizuki T."/>
            <person name="Akimcheva S."/>
            <person name="Bowman J.L."/>
            <person name="Cognat V."/>
            <person name="Marechal-Drouard L."/>
            <person name="Ekker H."/>
            <person name="Hong S.F."/>
            <person name="Kohchi T."/>
            <person name="Lin S.S."/>
            <person name="Liu L.D."/>
            <person name="Nakamura Y."/>
            <person name="Valeeva L.R."/>
            <person name="Shakirov E.V."/>
            <person name="Shippen D.E."/>
            <person name="Wei W.L."/>
            <person name="Yagura M."/>
            <person name="Yamaoka S."/>
            <person name="Yamato K.T."/>
            <person name="Liu C."/>
            <person name="Berger F."/>
        </authorList>
    </citation>
    <scope>NUCLEOTIDE SEQUENCE [LARGE SCALE GENOMIC DNA]</scope>
    <source>
        <strain evidence="11">Tak-1</strain>
    </source>
</reference>
<feature type="compositionally biased region" description="Low complexity" evidence="5">
    <location>
        <begin position="39"/>
        <end position="50"/>
    </location>
</feature>
<evidence type="ECO:0000313" key="10">
    <source>
        <dbReference type="Proteomes" id="UP000077202"/>
    </source>
</evidence>
<accession>A0A176WR60</accession>
<keyword evidence="6" id="KW-0472">Membrane</keyword>
<name>A0A176WR60_MARPO</name>
<dbReference type="Proteomes" id="UP000077202">
    <property type="component" value="Unassembled WGS sequence"/>
</dbReference>
<gene>
    <name evidence="9" type="ORF">AXG93_1356s1210</name>
    <name evidence="8" type="ORF">Mp_3g05600</name>
</gene>
<evidence type="ECO:0000313" key="9">
    <source>
        <dbReference type="EMBL" id="OAE35618.1"/>
    </source>
</evidence>
<evidence type="ECO:0000259" key="7">
    <source>
        <dbReference type="Pfam" id="PF03016"/>
    </source>
</evidence>
<dbReference type="EMBL" id="LVLJ01000111">
    <property type="protein sequence ID" value="OAE35618.1"/>
    <property type="molecule type" value="Genomic_DNA"/>
</dbReference>
<evidence type="ECO:0000256" key="5">
    <source>
        <dbReference type="SAM" id="MobiDB-lite"/>
    </source>
</evidence>
<comment type="similarity">
    <text evidence="2">Belongs to the glycosyltransferase 47 family.</text>
</comment>
<evidence type="ECO:0000256" key="4">
    <source>
        <dbReference type="ARBA" id="ARBA00023034"/>
    </source>
</evidence>
<dbReference type="AlphaFoldDB" id="A0A176WR60"/>
<evidence type="ECO:0000256" key="3">
    <source>
        <dbReference type="ARBA" id="ARBA00022968"/>
    </source>
</evidence>
<dbReference type="PANTHER" id="PTHR11062">
    <property type="entry name" value="EXOSTOSIN HEPARAN SULFATE GLYCOSYLTRANSFERASE -RELATED"/>
    <property type="match status" value="1"/>
</dbReference>
<dbReference type="InterPro" id="IPR040911">
    <property type="entry name" value="Exostosin_GT47"/>
</dbReference>
<dbReference type="Pfam" id="PF03016">
    <property type="entry name" value="Exostosin_GT47"/>
    <property type="match status" value="1"/>
</dbReference>
<keyword evidence="6" id="KW-0812">Transmembrane</keyword>
<dbReference type="Proteomes" id="UP001162541">
    <property type="component" value="Chromosome 3"/>
</dbReference>
<feature type="region of interest" description="Disordered" evidence="5">
    <location>
        <begin position="18"/>
        <end position="59"/>
    </location>
</feature>
<feature type="domain" description="Exostosin GT47" evidence="7">
    <location>
        <begin position="159"/>
        <end position="469"/>
    </location>
</feature>
<feature type="transmembrane region" description="Helical" evidence="6">
    <location>
        <begin position="74"/>
        <end position="94"/>
    </location>
</feature>
<dbReference type="GO" id="GO:0016757">
    <property type="term" value="F:glycosyltransferase activity"/>
    <property type="evidence" value="ECO:0007669"/>
    <property type="project" value="InterPro"/>
</dbReference>